<reference evidence="4 5" key="1">
    <citation type="journal article" date="2023" name="IMA Fungus">
        <title>Comparative genomic study of the Penicillium genus elucidates a diverse pangenome and 15 lateral gene transfer events.</title>
        <authorList>
            <person name="Petersen C."/>
            <person name="Sorensen T."/>
            <person name="Nielsen M.R."/>
            <person name="Sondergaard T.E."/>
            <person name="Sorensen J.L."/>
            <person name="Fitzpatrick D.A."/>
            <person name="Frisvad J.C."/>
            <person name="Nielsen K.L."/>
        </authorList>
    </citation>
    <scope>NUCLEOTIDE SEQUENCE [LARGE SCALE GENOMIC DNA]</scope>
    <source>
        <strain evidence="4 5">IBT 3361</strain>
    </source>
</reference>
<feature type="region of interest" description="Disordered" evidence="2">
    <location>
        <begin position="71"/>
        <end position="103"/>
    </location>
</feature>
<dbReference type="Gene3D" id="1.25.40.20">
    <property type="entry name" value="Ankyrin repeat-containing domain"/>
    <property type="match status" value="2"/>
</dbReference>
<gene>
    <name evidence="4" type="ORF">N7505_000580</name>
</gene>
<dbReference type="InterPro" id="IPR054471">
    <property type="entry name" value="GPIID_WHD"/>
</dbReference>
<dbReference type="PROSITE" id="PS50837">
    <property type="entry name" value="NACHT"/>
    <property type="match status" value="1"/>
</dbReference>
<proteinExistence type="predicted"/>
<feature type="compositionally biased region" description="Polar residues" evidence="2">
    <location>
        <begin position="19"/>
        <end position="40"/>
    </location>
</feature>
<evidence type="ECO:0000313" key="5">
    <source>
        <dbReference type="Proteomes" id="UP001220256"/>
    </source>
</evidence>
<dbReference type="Gene3D" id="3.40.50.300">
    <property type="entry name" value="P-loop containing nucleotide triphosphate hydrolases"/>
    <property type="match status" value="1"/>
</dbReference>
<dbReference type="EMBL" id="JAPVEB010000001">
    <property type="protein sequence ID" value="KAJ5282600.1"/>
    <property type="molecule type" value="Genomic_DNA"/>
</dbReference>
<evidence type="ECO:0000256" key="1">
    <source>
        <dbReference type="ARBA" id="ARBA00022737"/>
    </source>
</evidence>
<dbReference type="Proteomes" id="UP001220256">
    <property type="component" value="Unassembled WGS sequence"/>
</dbReference>
<organism evidence="4 5">
    <name type="scientific">Penicillium chrysogenum</name>
    <name type="common">Penicillium notatum</name>
    <dbReference type="NCBI Taxonomy" id="5076"/>
    <lineage>
        <taxon>Eukaryota</taxon>
        <taxon>Fungi</taxon>
        <taxon>Dikarya</taxon>
        <taxon>Ascomycota</taxon>
        <taxon>Pezizomycotina</taxon>
        <taxon>Eurotiomycetes</taxon>
        <taxon>Eurotiomycetidae</taxon>
        <taxon>Eurotiales</taxon>
        <taxon>Aspergillaceae</taxon>
        <taxon>Penicillium</taxon>
        <taxon>Penicillium chrysogenum species complex</taxon>
    </lineage>
</organism>
<dbReference type="InterPro" id="IPR002110">
    <property type="entry name" value="Ankyrin_rpt"/>
</dbReference>
<evidence type="ECO:0000256" key="2">
    <source>
        <dbReference type="SAM" id="MobiDB-lite"/>
    </source>
</evidence>
<comment type="caution">
    <text evidence="4">The sequence shown here is derived from an EMBL/GenBank/DDBJ whole genome shotgun (WGS) entry which is preliminary data.</text>
</comment>
<dbReference type="InterPro" id="IPR036770">
    <property type="entry name" value="Ankyrin_rpt-contain_sf"/>
</dbReference>
<evidence type="ECO:0000259" key="3">
    <source>
        <dbReference type="PROSITE" id="PS50837"/>
    </source>
</evidence>
<accession>A0ABQ8WU90</accession>
<evidence type="ECO:0000313" key="4">
    <source>
        <dbReference type="EMBL" id="KAJ5282600.1"/>
    </source>
</evidence>
<feature type="domain" description="NACHT" evidence="3">
    <location>
        <begin position="337"/>
        <end position="487"/>
    </location>
</feature>
<dbReference type="SUPFAM" id="SSF52540">
    <property type="entry name" value="P-loop containing nucleoside triphosphate hydrolases"/>
    <property type="match status" value="1"/>
</dbReference>
<dbReference type="InterPro" id="IPR027417">
    <property type="entry name" value="P-loop_NTPase"/>
</dbReference>
<sequence length="1068" mass="119728">MGLNSLVSRLKRRTRAEDTVSQSDPISESNGKAILSSSAPEDTEVNLPPQKPATDGRDLWLEAFEKLPRKSQEQLERRGMNRQGSESMVNQVKKFQKEAETQRDRSFTKDWRVQIGGHDIPVRQTTLQIVNWAEKIGDVAIQFALAPGAGGVWAVARSVLEGIDTFDKEKSALLSVVDKVAGAIFSGQVYYEIYNPERTGRKDVVDRLYNAIVMLYGCVLQLLVTSSDLSSNTAVQFCQAVFDTAKPSGMLLELERLEQELATAAEAQKSLKRITRHMEHVFQWVDNQERRDLLEWVSDIQYGRHHDEIEERREPGTGDWLIQDERFRDWMDSPSSSTLWLQGSPGTGKSFLTSALVKHIEDTKGPQMEGFGYFFCNQDEKDRREALPVLRSLVRQFAAPKGSTESVRRSLQDARERATNRASQLSSSECCRQLVEAFNLYSTSVIILDALDEVLDDELDILVEALEDAIAETKDRGRVKLFVASRPEKSIGAKYGSSSTVIIQAQDNEKDIEKFVTKEMDKFEKKYPNSELAAMKDTVVRAILEKCDNMFLWAALQVKQIVQCDTIESIDYALETLPKGLDGMYDQIYRKIQTRFPPEQAIAERTFKWVLCSPYPLTSEELLSAARMAIEKDDIKLASCVQQDPLLSICENLLMVDTYGRWRFFHLSAREYLEKALGIYQKAHSYCAQVCLLSLMRTFGPKTLRGSSEDPFNETHPFSYHAQTWWAFYAHEQPQPEEDQSVILLKKFIGSPNKSSAIYIRWLDHIKKHSLSFQWPSRAGPFMSHEDLAPSTTPMFAIAQFLLYETTLRKWCDSNDFDPFQQNDRGEGLLTIAATTNCIPLCATLIAKGVPVNQCNANGKYGSVLAAAANCGRLDTVKYLVQEAKADVNLPLQSGDYGSALNAAVFNGSLDIVKYFAEEVPDVNLLVHVEIHGNVLAAAAFSGKLDIVRYLVEEANIDVNLPPGEGQVFGSVLCAAAWGTLDIVKYLVEEAKAVVNVPSAVGNGFVAADLCGDLDIVRYFVEEAKADVDLLRDDEFLSMALEDYTKEDAVAVRHILKLPSDQGTGDEH</sequence>
<dbReference type="SMART" id="SM00248">
    <property type="entry name" value="ANK"/>
    <property type="match status" value="5"/>
</dbReference>
<dbReference type="Pfam" id="PF22939">
    <property type="entry name" value="WHD_GPIID"/>
    <property type="match status" value="1"/>
</dbReference>
<dbReference type="Pfam" id="PF12796">
    <property type="entry name" value="Ank_2"/>
    <property type="match status" value="1"/>
</dbReference>
<dbReference type="Pfam" id="PF24883">
    <property type="entry name" value="NPHP3_N"/>
    <property type="match status" value="1"/>
</dbReference>
<dbReference type="SUPFAM" id="SSF48403">
    <property type="entry name" value="Ankyrin repeat"/>
    <property type="match status" value="1"/>
</dbReference>
<dbReference type="PANTHER" id="PTHR10039">
    <property type="entry name" value="AMELOGENIN"/>
    <property type="match status" value="1"/>
</dbReference>
<dbReference type="InterPro" id="IPR007111">
    <property type="entry name" value="NACHT_NTPase"/>
</dbReference>
<name>A0ABQ8WU90_PENCH</name>
<keyword evidence="1" id="KW-0677">Repeat</keyword>
<keyword evidence="5" id="KW-1185">Reference proteome</keyword>
<feature type="region of interest" description="Disordered" evidence="2">
    <location>
        <begin position="1"/>
        <end position="56"/>
    </location>
</feature>
<dbReference type="InterPro" id="IPR056884">
    <property type="entry name" value="NPHP3-like_N"/>
</dbReference>
<protein>
    <recommendedName>
        <fullName evidence="3">NACHT domain-containing protein</fullName>
    </recommendedName>
</protein>